<evidence type="ECO:0000313" key="1">
    <source>
        <dbReference type="EMBL" id="JAD41440.1"/>
    </source>
</evidence>
<name>A0A0A8ZXE9_ARUDO</name>
<organism evidence="1">
    <name type="scientific">Arundo donax</name>
    <name type="common">Giant reed</name>
    <name type="synonym">Donax arundinaceus</name>
    <dbReference type="NCBI Taxonomy" id="35708"/>
    <lineage>
        <taxon>Eukaryota</taxon>
        <taxon>Viridiplantae</taxon>
        <taxon>Streptophyta</taxon>
        <taxon>Embryophyta</taxon>
        <taxon>Tracheophyta</taxon>
        <taxon>Spermatophyta</taxon>
        <taxon>Magnoliopsida</taxon>
        <taxon>Liliopsida</taxon>
        <taxon>Poales</taxon>
        <taxon>Poaceae</taxon>
        <taxon>PACMAD clade</taxon>
        <taxon>Arundinoideae</taxon>
        <taxon>Arundineae</taxon>
        <taxon>Arundo</taxon>
    </lineage>
</organism>
<sequence length="58" mass="6527">MISSDIRNQYLYKNNNAVYLPTRSSLCPVASWKNTFTLNRVLSRSLAGCSLVRFPSAT</sequence>
<protein>
    <submittedName>
        <fullName evidence="1">Uncharacterized protein</fullName>
    </submittedName>
</protein>
<reference evidence="1" key="1">
    <citation type="submission" date="2014-09" db="EMBL/GenBank/DDBJ databases">
        <authorList>
            <person name="Magalhaes I.L.F."/>
            <person name="Oliveira U."/>
            <person name="Santos F.R."/>
            <person name="Vidigal T.H.D.A."/>
            <person name="Brescovit A.D."/>
            <person name="Santos A.J."/>
        </authorList>
    </citation>
    <scope>NUCLEOTIDE SEQUENCE</scope>
    <source>
        <tissue evidence="1">Shoot tissue taken approximately 20 cm above the soil surface</tissue>
    </source>
</reference>
<reference evidence="1" key="2">
    <citation type="journal article" date="2015" name="Data Brief">
        <title>Shoot transcriptome of the giant reed, Arundo donax.</title>
        <authorList>
            <person name="Barrero R.A."/>
            <person name="Guerrero F.D."/>
            <person name="Moolhuijzen P."/>
            <person name="Goolsby J.A."/>
            <person name="Tidwell J."/>
            <person name="Bellgard S.E."/>
            <person name="Bellgard M.I."/>
        </authorList>
    </citation>
    <scope>NUCLEOTIDE SEQUENCE</scope>
    <source>
        <tissue evidence="1">Shoot tissue taken approximately 20 cm above the soil surface</tissue>
    </source>
</reference>
<dbReference type="EMBL" id="GBRH01256455">
    <property type="protein sequence ID" value="JAD41440.1"/>
    <property type="molecule type" value="Transcribed_RNA"/>
</dbReference>
<accession>A0A0A8ZXE9</accession>
<dbReference type="AlphaFoldDB" id="A0A0A8ZXE9"/>
<proteinExistence type="predicted"/>